<evidence type="ECO:0000313" key="3">
    <source>
        <dbReference type="EMBL" id="KAE8969238.1"/>
    </source>
</evidence>
<accession>A0A6A3QWH7</accession>
<dbReference type="GO" id="GO:0005778">
    <property type="term" value="C:peroxisomal membrane"/>
    <property type="evidence" value="ECO:0007669"/>
    <property type="project" value="UniProtKB-SubCell"/>
</dbReference>
<evidence type="ECO:0000256" key="2">
    <source>
        <dbReference type="RuleBase" id="RU365003"/>
    </source>
</evidence>
<protein>
    <recommendedName>
        <fullName evidence="2">Peroxisomal membrane protein PEX16</fullName>
    </recommendedName>
</protein>
<dbReference type="PANTHER" id="PTHR13299">
    <property type="entry name" value="PEROXISOMAL MEMBRANE PROTEIN PEX16"/>
    <property type="match status" value="1"/>
</dbReference>
<comment type="similarity">
    <text evidence="1 2">Belongs to the peroxin-16 family.</text>
</comment>
<dbReference type="GO" id="GO:0007031">
    <property type="term" value="P:peroxisome organization"/>
    <property type="evidence" value="ECO:0007669"/>
    <property type="project" value="UniProtKB-KW"/>
</dbReference>
<gene>
    <name evidence="4" type="ORF">PF006_g26774</name>
    <name evidence="3" type="ORF">PF011_g26881</name>
</gene>
<keyword evidence="2" id="KW-0576">Peroxisome</keyword>
<evidence type="ECO:0000313" key="6">
    <source>
        <dbReference type="Proteomes" id="UP000460718"/>
    </source>
</evidence>
<proteinExistence type="inferred from homology"/>
<evidence type="ECO:0000256" key="1">
    <source>
        <dbReference type="ARBA" id="ARBA00009505"/>
    </source>
</evidence>
<dbReference type="AlphaFoldDB" id="A0A6A3QWH7"/>
<organism evidence="4 5">
    <name type="scientific">Phytophthora fragariae</name>
    <dbReference type="NCBI Taxonomy" id="53985"/>
    <lineage>
        <taxon>Eukaryota</taxon>
        <taxon>Sar</taxon>
        <taxon>Stramenopiles</taxon>
        <taxon>Oomycota</taxon>
        <taxon>Peronosporomycetes</taxon>
        <taxon>Peronosporales</taxon>
        <taxon>Peronosporaceae</taxon>
        <taxon>Phytophthora</taxon>
    </lineage>
</organism>
<dbReference type="EMBL" id="QXGA01003459">
    <property type="protein sequence ID" value="KAE9083027.1"/>
    <property type="molecule type" value="Genomic_DNA"/>
</dbReference>
<dbReference type="InterPro" id="IPR013919">
    <property type="entry name" value="Pex16"/>
</dbReference>
<dbReference type="PANTHER" id="PTHR13299:SF0">
    <property type="entry name" value="PEROXISOMAL MEMBRANE PROTEIN PEX16"/>
    <property type="match status" value="1"/>
</dbReference>
<dbReference type="Proteomes" id="UP000440732">
    <property type="component" value="Unassembled WGS sequence"/>
</dbReference>
<sequence length="135" mass="14856">MRAAEARVGSQSGLARNVDSALYVASQLMPKRVMEPEGATQFGYSLLGLLHLYHDYVLWNKESADKDPPTGSHKQTRLVRVPLSLISHVQVLAEVAARRVGGDIGKWRLIVWVEGAKSVLRLVLLTNDVAVTLRA</sequence>
<evidence type="ECO:0000313" key="5">
    <source>
        <dbReference type="Proteomes" id="UP000440732"/>
    </source>
</evidence>
<comment type="subcellular location">
    <subcellularLocation>
        <location evidence="2">Peroxisome membrane</location>
    </subcellularLocation>
</comment>
<keyword evidence="2" id="KW-0962">Peroxisome biogenesis</keyword>
<name>A0A6A3QWH7_9STRA</name>
<dbReference type="Pfam" id="PF08610">
    <property type="entry name" value="Pex16"/>
    <property type="match status" value="1"/>
</dbReference>
<evidence type="ECO:0000313" key="4">
    <source>
        <dbReference type="EMBL" id="KAE9083027.1"/>
    </source>
</evidence>
<dbReference type="Proteomes" id="UP000460718">
    <property type="component" value="Unassembled WGS sequence"/>
</dbReference>
<reference evidence="4 5" key="1">
    <citation type="submission" date="2018-08" db="EMBL/GenBank/DDBJ databases">
        <title>Genomic investigation of the strawberry pathogen Phytophthora fragariae indicates pathogenicity is determined by transcriptional variation in three key races.</title>
        <authorList>
            <person name="Adams T.M."/>
            <person name="Armitage A.D."/>
            <person name="Sobczyk M.K."/>
            <person name="Bates H.J."/>
            <person name="Dunwell J.M."/>
            <person name="Nellist C.F."/>
            <person name="Harrison R.J."/>
        </authorList>
    </citation>
    <scope>NUCLEOTIDE SEQUENCE [LARGE SCALE GENOMIC DNA]</scope>
    <source>
        <strain evidence="4 5">NOV-5</strain>
        <strain evidence="3 6">SCRP245</strain>
    </source>
</reference>
<comment type="caution">
    <text evidence="4">The sequence shown here is derived from an EMBL/GenBank/DDBJ whole genome shotgun (WGS) entry which is preliminary data.</text>
</comment>
<dbReference type="EMBL" id="QXFW01003701">
    <property type="protein sequence ID" value="KAE8969238.1"/>
    <property type="molecule type" value="Genomic_DNA"/>
</dbReference>